<dbReference type="EMBL" id="SOZE01000015">
    <property type="protein sequence ID" value="TFF36587.1"/>
    <property type="molecule type" value="Genomic_DNA"/>
</dbReference>
<proteinExistence type="predicted"/>
<accession>A0A4Y8SDC3</accession>
<dbReference type="Pfam" id="PF08310">
    <property type="entry name" value="LGFP"/>
    <property type="match status" value="2"/>
</dbReference>
<reference evidence="1 2" key="1">
    <citation type="journal article" date="2017" name="Int. J. Syst. Evol. Microbiol.">
        <title>Mucilaginibacterpsychrotolerans sp. nov., isolated from peatlands.</title>
        <authorList>
            <person name="Deng Y."/>
            <person name="Shen L."/>
            <person name="Xu B."/>
            <person name="Liu Y."/>
            <person name="Gu Z."/>
            <person name="Liu H."/>
            <person name="Zhou Y."/>
        </authorList>
    </citation>
    <scope>NUCLEOTIDE SEQUENCE [LARGE SCALE GENOMIC DNA]</scope>
    <source>
        <strain evidence="1 2">NH7-4</strain>
    </source>
</reference>
<dbReference type="Proteomes" id="UP000297540">
    <property type="component" value="Unassembled WGS sequence"/>
</dbReference>
<comment type="caution">
    <text evidence="1">The sequence shown here is derived from an EMBL/GenBank/DDBJ whole genome shotgun (WGS) entry which is preliminary data.</text>
</comment>
<dbReference type="AlphaFoldDB" id="A0A4Y8SDC3"/>
<dbReference type="InterPro" id="IPR013207">
    <property type="entry name" value="LGFP"/>
</dbReference>
<sequence>MKSGFLIIIGILMALGSHAQVKIKLAGIHCYAETTNGSGSDELYFVINVFKKGVRIATRQIPEWSYKGGVDAGGTYFKNYEPVLYEGPAQDIAIEVIPYEWDSDDIAKRVATYKNKISVAVQDGTFDAKWNNLGFERGQVKTTQSMFAEQPEAGADDIGTAFTMLFSKEYLDKTNALEAKYVTIDNDLDRVAYQKKVDFNFWNPDAVLTTLQSAKSPNKDNYYFDKNGFDGNYGFFISTEPVFAQLSDKAIRQKWNQLLLNGFNTGALVDFKTAAELTNGVCNVARFENCAIYATFVSNAFEVHGDIYKAYNAAGEYKNQVLGLPVSDETDIINTLIKPTTESKWAQAGYKKYNQFTNGYILWKPGQAKILSKAEFEAGPIQVSTLTAQLATLPMRPTATNIVGNADLIKKLIFDKGKEANLGAVHTESAMPRPTAGAGGYFLRFEKGWVYYNPHTAAAYAIGGDIMKKWGDTGYETGPLGFPTSDETDDHNYTEYSRASHFDKGIIYYSAQKGTMVTTGNNTKAEK</sequence>
<organism evidence="1 2">
    <name type="scientific">Mucilaginibacter psychrotolerans</name>
    <dbReference type="NCBI Taxonomy" id="1524096"/>
    <lineage>
        <taxon>Bacteria</taxon>
        <taxon>Pseudomonadati</taxon>
        <taxon>Bacteroidota</taxon>
        <taxon>Sphingobacteriia</taxon>
        <taxon>Sphingobacteriales</taxon>
        <taxon>Sphingobacteriaceae</taxon>
        <taxon>Mucilaginibacter</taxon>
    </lineage>
</organism>
<evidence type="ECO:0000313" key="2">
    <source>
        <dbReference type="Proteomes" id="UP000297540"/>
    </source>
</evidence>
<protein>
    <recommendedName>
        <fullName evidence="3">LGFP repeat-containing protein</fullName>
    </recommendedName>
</protein>
<name>A0A4Y8SDC3_9SPHI</name>
<evidence type="ECO:0008006" key="3">
    <source>
        <dbReference type="Google" id="ProtNLM"/>
    </source>
</evidence>
<keyword evidence="2" id="KW-1185">Reference proteome</keyword>
<gene>
    <name evidence="1" type="ORF">E2R66_15650</name>
</gene>
<evidence type="ECO:0000313" key="1">
    <source>
        <dbReference type="EMBL" id="TFF36587.1"/>
    </source>
</evidence>